<dbReference type="GeneID" id="69824389"/>
<organism evidence="1 2">
    <name type="scientific">Lactobacillus crispatus</name>
    <dbReference type="NCBI Taxonomy" id="47770"/>
    <lineage>
        <taxon>Bacteria</taxon>
        <taxon>Bacillati</taxon>
        <taxon>Bacillota</taxon>
        <taxon>Bacilli</taxon>
        <taxon>Lactobacillales</taxon>
        <taxon>Lactobacillaceae</taxon>
        <taxon>Lactobacillus</taxon>
    </lineage>
</organism>
<dbReference type="EMBL" id="JACCPP010000026">
    <property type="protein sequence ID" value="MBI1708808.1"/>
    <property type="molecule type" value="Genomic_DNA"/>
</dbReference>
<dbReference type="RefSeq" id="WP_167309362.1">
    <property type="nucleotide sequence ID" value="NZ_CP039266.1"/>
</dbReference>
<reference evidence="1" key="1">
    <citation type="submission" date="2020-07" db="EMBL/GenBank/DDBJ databases">
        <title>Comparative genomics analyses of Lactobacillus crispatus isolated from different ecological niches.</title>
        <authorList>
            <person name="Mancino W."/>
            <person name="Mancabelli L."/>
            <person name="Lugli G.A."/>
            <person name="Milani C."/>
            <person name="Viappiani A."/>
            <person name="Anzalone R."/>
            <person name="Longhi G."/>
            <person name="Ventura M."/>
            <person name="Turroni F."/>
        </authorList>
    </citation>
    <scope>NUCLEOTIDE SEQUENCE</scope>
    <source>
        <strain evidence="1">LB65</strain>
    </source>
</reference>
<proteinExistence type="predicted"/>
<evidence type="ECO:0000313" key="2">
    <source>
        <dbReference type="Proteomes" id="UP001194414"/>
    </source>
</evidence>
<comment type="caution">
    <text evidence="1">The sequence shown here is derived from an EMBL/GenBank/DDBJ whole genome shotgun (WGS) entry which is preliminary data.</text>
</comment>
<gene>
    <name evidence="1" type="ORF">HYQ56_1796</name>
</gene>
<name>A0AAW4DSK2_9LACO</name>
<evidence type="ECO:0008006" key="3">
    <source>
        <dbReference type="Google" id="ProtNLM"/>
    </source>
</evidence>
<protein>
    <recommendedName>
        <fullName evidence="3">Bacteriocin</fullName>
    </recommendedName>
</protein>
<accession>A0AAW4DSK2</accession>
<dbReference type="Proteomes" id="UP001194414">
    <property type="component" value="Unassembled WGS sequence"/>
</dbReference>
<evidence type="ECO:0000313" key="1">
    <source>
        <dbReference type="EMBL" id="MBI1708808.1"/>
    </source>
</evidence>
<dbReference type="AlphaFoldDB" id="A0AAW4DSK2"/>
<sequence>MKKIREVKDVELEKVIGGSLVGMKIIGPKQMGPDGMTGSGGTGAPIGHTYYHAVH</sequence>